<accession>A0A923IUB2</accession>
<dbReference type="RefSeq" id="WP_182922417.1">
    <property type="nucleotide sequence ID" value="NZ_WNXD01000002.1"/>
</dbReference>
<evidence type="ECO:0000313" key="1">
    <source>
        <dbReference type="EMBL" id="MBB2145725.1"/>
    </source>
</evidence>
<gene>
    <name evidence="1" type="ORF">GM921_09525</name>
</gene>
<dbReference type="AlphaFoldDB" id="A0A923IUB2"/>
<protein>
    <submittedName>
        <fullName evidence="1">Uncharacterized protein</fullName>
    </submittedName>
</protein>
<dbReference type="Proteomes" id="UP000601055">
    <property type="component" value="Unassembled WGS sequence"/>
</dbReference>
<name>A0A923IUB2_9SPHI</name>
<organism evidence="1 2">
    <name type="scientific">Pedobacter planticolens</name>
    <dbReference type="NCBI Taxonomy" id="2679964"/>
    <lineage>
        <taxon>Bacteria</taxon>
        <taxon>Pseudomonadati</taxon>
        <taxon>Bacteroidota</taxon>
        <taxon>Sphingobacteriia</taxon>
        <taxon>Sphingobacteriales</taxon>
        <taxon>Sphingobacteriaceae</taxon>
        <taxon>Pedobacter</taxon>
    </lineage>
</organism>
<sequence>MKTSQFQSLLNRLNKRTEHKDIFLSPLSKTVDYGKYWDELPTPKMSISSGDGPYSFYFIKNEHGVYVAVVLDMCTDLHWYVGPKHRKKGILTNAMAQVILPDLSTGRETQQISIDPQQLSEEEVEASQAVALNLGFVFRDSGDRGFVYELDLAKLKKRKPSMASKGMSEERLKELKRKLNYHSRSLWVIESEVAAAFGNVRYSTQLMELVDGIRKHTWKLEDVYYDFKKANGEQS</sequence>
<evidence type="ECO:0000313" key="2">
    <source>
        <dbReference type="Proteomes" id="UP000601055"/>
    </source>
</evidence>
<comment type="caution">
    <text evidence="1">The sequence shown here is derived from an EMBL/GenBank/DDBJ whole genome shotgun (WGS) entry which is preliminary data.</text>
</comment>
<proteinExistence type="predicted"/>
<keyword evidence="2" id="KW-1185">Reference proteome</keyword>
<reference evidence="1" key="1">
    <citation type="submission" date="2019-11" db="EMBL/GenBank/DDBJ databases">
        <title>Description of Pedobacter sp. LMG 31464T.</title>
        <authorList>
            <person name="Carlier A."/>
            <person name="Qi S."/>
            <person name="Vandamme P."/>
        </authorList>
    </citation>
    <scope>NUCLEOTIDE SEQUENCE</scope>
    <source>
        <strain evidence="1">LMG 31464</strain>
    </source>
</reference>
<dbReference type="EMBL" id="WNXD01000002">
    <property type="protein sequence ID" value="MBB2145725.1"/>
    <property type="molecule type" value="Genomic_DNA"/>
</dbReference>